<dbReference type="Proteomes" id="UP000070250">
    <property type="component" value="Chromosome"/>
</dbReference>
<feature type="signal peptide" evidence="2">
    <location>
        <begin position="1"/>
        <end position="25"/>
    </location>
</feature>
<dbReference type="PROSITE" id="PS51257">
    <property type="entry name" value="PROKAR_LIPOPROTEIN"/>
    <property type="match status" value="1"/>
</dbReference>
<keyword evidence="5" id="KW-1185">Reference proteome</keyword>
<dbReference type="EMBL" id="CP011971">
    <property type="protein sequence ID" value="AMN46048.1"/>
    <property type="molecule type" value="Genomic_DNA"/>
</dbReference>
<dbReference type="InterPro" id="IPR021796">
    <property type="entry name" value="Tll0287-like_dom"/>
</dbReference>
<keyword evidence="2" id="KW-0732">Signal</keyword>
<reference evidence="4 5" key="1">
    <citation type="submission" date="2015-06" db="EMBL/GenBank/DDBJ databases">
        <title>A Comprehensive Approach to Explore the Metabolic and Phylogenetic Diversity of Bacterial Steroid Degradation in the Environment: Testosterone as an Example.</title>
        <authorList>
            <person name="Yang F.-C."/>
            <person name="Chen Y.-L."/>
            <person name="Yu C.-P."/>
            <person name="Tang S.-L."/>
            <person name="Wang P.-H."/>
            <person name="Ismail W."/>
            <person name="Wang C.-H."/>
            <person name="Yang C.-Y."/>
            <person name="Chiang Y.-R."/>
        </authorList>
    </citation>
    <scope>NUCLEOTIDE SEQUENCE [LARGE SCALE GENOMIC DNA]</scope>
    <source>
        <strain evidence="4 5">DSM 18526</strain>
    </source>
</reference>
<evidence type="ECO:0000313" key="5">
    <source>
        <dbReference type="Proteomes" id="UP000070250"/>
    </source>
</evidence>
<name>A0A127F8W6_STEDE</name>
<dbReference type="AlphaFoldDB" id="A0A127F8W6"/>
<dbReference type="Pfam" id="PF11845">
    <property type="entry name" value="Tll0287-like"/>
    <property type="match status" value="1"/>
</dbReference>
<feature type="region of interest" description="Disordered" evidence="1">
    <location>
        <begin position="33"/>
        <end position="54"/>
    </location>
</feature>
<evidence type="ECO:0000256" key="1">
    <source>
        <dbReference type="SAM" id="MobiDB-lite"/>
    </source>
</evidence>
<feature type="domain" description="Tll0287-like" evidence="3">
    <location>
        <begin position="74"/>
        <end position="215"/>
    </location>
</feature>
<feature type="chain" id="PRO_5007448280" description="Tll0287-like domain-containing protein" evidence="2">
    <location>
        <begin position="26"/>
        <end position="233"/>
    </location>
</feature>
<protein>
    <recommendedName>
        <fullName evidence="3">Tll0287-like domain-containing protein</fullName>
    </recommendedName>
</protein>
<gene>
    <name evidence="4" type="ORF">ACG33_02765</name>
</gene>
<sequence length="233" mass="24357">MKSSYRRRLAPAGAALLVLAGCADAALEPNAMKPDIGSDADTPIVTTANPDGRDPEVRARAAALDFSGKLRGTLQQAIQSDGVEAAVDVCKIAAPQIAEQVMLEHGVRLGRVALPGRNRNPRQAADGWQLGALQDFQAAVERGGAAAEQVMVQRDGLPDGVVLRMIRGIETETGCLACHGSAVAPSVREAIARHYPGDAATGFEIGDLRGALWVEVLPGAAQDGSDRHRGDAR</sequence>
<evidence type="ECO:0000256" key="2">
    <source>
        <dbReference type="SAM" id="SignalP"/>
    </source>
</evidence>
<evidence type="ECO:0000259" key="3">
    <source>
        <dbReference type="Pfam" id="PF11845"/>
    </source>
</evidence>
<dbReference type="KEGG" id="sdf:ACG33_02765"/>
<dbReference type="STRING" id="465721.ACG33_02765"/>
<proteinExistence type="predicted"/>
<accession>A0A127F8W6</accession>
<evidence type="ECO:0000313" key="4">
    <source>
        <dbReference type="EMBL" id="AMN46048.1"/>
    </source>
</evidence>
<organism evidence="4 5">
    <name type="scientific">Steroidobacter denitrificans</name>
    <dbReference type="NCBI Taxonomy" id="465721"/>
    <lineage>
        <taxon>Bacteria</taxon>
        <taxon>Pseudomonadati</taxon>
        <taxon>Pseudomonadota</taxon>
        <taxon>Gammaproteobacteria</taxon>
        <taxon>Steroidobacterales</taxon>
        <taxon>Steroidobacteraceae</taxon>
        <taxon>Steroidobacter</taxon>
    </lineage>
</organism>